<organism evidence="1 2">
    <name type="scientific">Actinobaculum suis</name>
    <dbReference type="NCBI Taxonomy" id="1657"/>
    <lineage>
        <taxon>Bacteria</taxon>
        <taxon>Bacillati</taxon>
        <taxon>Actinomycetota</taxon>
        <taxon>Actinomycetes</taxon>
        <taxon>Actinomycetales</taxon>
        <taxon>Actinomycetaceae</taxon>
        <taxon>Actinobaculum</taxon>
    </lineage>
</organism>
<dbReference type="Pfam" id="PF05133">
    <property type="entry name" value="SPP1_portal"/>
    <property type="match status" value="1"/>
</dbReference>
<comment type="caution">
    <text evidence="1">The sequence shown here is derived from an EMBL/GenBank/DDBJ whole genome shotgun (WGS) entry which is preliminary data.</text>
</comment>
<dbReference type="RefSeq" id="WP_185933908.1">
    <property type="nucleotide sequence ID" value="NZ_UYIO01000001.1"/>
</dbReference>
<protein>
    <submittedName>
        <fullName evidence="1">Phage portal protein, putative, A118 family</fullName>
    </submittedName>
</protein>
<accession>A0A7Z8Y8F4</accession>
<dbReference type="Proteomes" id="UP000269974">
    <property type="component" value="Unassembled WGS sequence"/>
</dbReference>
<proteinExistence type="predicted"/>
<evidence type="ECO:0000313" key="2">
    <source>
        <dbReference type="Proteomes" id="UP000269974"/>
    </source>
</evidence>
<dbReference type="EMBL" id="UYIO01000001">
    <property type="protein sequence ID" value="VDG76173.1"/>
    <property type="molecule type" value="Genomic_DNA"/>
</dbReference>
<evidence type="ECO:0000313" key="1">
    <source>
        <dbReference type="EMBL" id="VDG76173.1"/>
    </source>
</evidence>
<dbReference type="InterPro" id="IPR021145">
    <property type="entry name" value="Portal_protein_SPP1_Gp6-like"/>
</dbReference>
<name>A0A7Z8Y8F4_9ACTO</name>
<gene>
    <name evidence="1" type="ORF">NCTC10327_00839</name>
</gene>
<reference evidence="1 2" key="1">
    <citation type="submission" date="2018-11" db="EMBL/GenBank/DDBJ databases">
        <authorList>
            <consortium name="Pathogen Informatics"/>
        </authorList>
    </citation>
    <scope>NUCLEOTIDE SEQUENCE [LARGE SCALE GENOMIC DNA]</scope>
    <source>
        <strain evidence="1 2">NCTC10327</strain>
    </source>
</reference>
<dbReference type="AlphaFoldDB" id="A0A7Z8Y8F4"/>
<sequence>MALPKNNTAWPPYPNALNRAYQEHHAWWTGDTAKLAEVYAHAPTTNTAGGAFGRYGLFGGLRRFFWGKQDNPTATSRPKLHIPLASDIAETSANLLYANPPTITAADLTETSTFDEAIAEYVTAGLHGALLEGAEIGAAYGGRYHIVTRVPGINNDKPFLDTISPDRAAPEFAWGHLVAVTFATPIDTDHTTVYWQVERHELDEQGRGVAYHGLYRGTATNLGMAIPLTEHPATEQLANLVNSDGSIGNPNARTPGLNAVYVPNNLPNRKFRDTAGTAGLGRSDYDGVEQLFDALDETWTSWMRDLRLARARILISKDMLETRGSGSGAWFDLDREIFTPLEGVLPNPTAGNAMPIESVQFPIRVEEHSKTVEALVQEIIRSCGYSEDTFGDYTRDTDITATEVRARSRRTLTTRAKKIRYETIALRALIPKMLSLDPTYNGPSPSNIGIEFEETIHESAEERARTATLLRGAEAASTFTRVAYVHPDWGPDEVAAEVARIQSETGTTMVDPDVWRPTATLETGTRDDA</sequence>